<dbReference type="InterPro" id="IPR027417">
    <property type="entry name" value="P-loop_NTPase"/>
</dbReference>
<dbReference type="GO" id="GO:0005524">
    <property type="term" value="F:ATP binding"/>
    <property type="evidence" value="ECO:0007669"/>
    <property type="project" value="UniProtKB-KW"/>
</dbReference>
<dbReference type="InterPro" id="IPR000700">
    <property type="entry name" value="PAS-assoc_C"/>
</dbReference>
<dbReference type="PANTHER" id="PTHR32071">
    <property type="entry name" value="TRANSCRIPTIONAL REGULATORY PROTEIN"/>
    <property type="match status" value="1"/>
</dbReference>
<feature type="domain" description="PAS" evidence="9">
    <location>
        <begin position="7"/>
        <end position="55"/>
    </location>
</feature>
<keyword evidence="12" id="KW-1185">Reference proteome</keyword>
<dbReference type="SUPFAM" id="SSF46689">
    <property type="entry name" value="Homeodomain-like"/>
    <property type="match status" value="1"/>
</dbReference>
<dbReference type="Gene3D" id="1.10.8.60">
    <property type="match status" value="1"/>
</dbReference>
<dbReference type="InterPro" id="IPR000014">
    <property type="entry name" value="PAS"/>
</dbReference>
<dbReference type="SUPFAM" id="SSF55785">
    <property type="entry name" value="PYP-like sensor domain (PAS domain)"/>
    <property type="match status" value="1"/>
</dbReference>
<gene>
    <name evidence="11" type="ORF">F9802_19070</name>
</gene>
<dbReference type="PROSITE" id="PS50113">
    <property type="entry name" value="PAC"/>
    <property type="match status" value="1"/>
</dbReference>
<dbReference type="InterPro" id="IPR058031">
    <property type="entry name" value="AAA_lid_NorR"/>
</dbReference>
<keyword evidence="7" id="KW-0175">Coiled coil</keyword>
<dbReference type="Gene3D" id="3.40.50.300">
    <property type="entry name" value="P-loop containing nucleotide triphosphate hydrolases"/>
    <property type="match status" value="1"/>
</dbReference>
<dbReference type="FunFam" id="3.40.50.300:FF:000006">
    <property type="entry name" value="DNA-binding transcriptional regulator NtrC"/>
    <property type="match status" value="1"/>
</dbReference>
<dbReference type="PROSITE" id="PS00688">
    <property type="entry name" value="SIGMA54_INTERACT_3"/>
    <property type="match status" value="1"/>
</dbReference>
<evidence type="ECO:0000313" key="12">
    <source>
        <dbReference type="Proteomes" id="UP000429595"/>
    </source>
</evidence>
<name>A0A6I1FK93_9BACI</name>
<evidence type="ECO:0000313" key="11">
    <source>
        <dbReference type="EMBL" id="KAB7704055.1"/>
    </source>
</evidence>
<evidence type="ECO:0000256" key="4">
    <source>
        <dbReference type="ARBA" id="ARBA00023015"/>
    </source>
</evidence>
<protein>
    <recommendedName>
        <fullName evidence="6">HTH-type transcriptional regulatory protein TyrR</fullName>
    </recommendedName>
</protein>
<accession>A0A6I1FK93</accession>
<reference evidence="11 12" key="1">
    <citation type="submission" date="2019-10" db="EMBL/GenBank/DDBJ databases">
        <title>Bacillus aerolatum sp. nov., isolated from bioaerosol of sport playgrounds.</title>
        <authorList>
            <person name="Chen P."/>
            <person name="Zhang G."/>
        </authorList>
    </citation>
    <scope>NUCLEOTIDE SEQUENCE [LARGE SCALE GENOMIC DNA]</scope>
    <source>
        <strain evidence="11 12">CX253</strain>
    </source>
</reference>
<sequence length="455" mass="52469">MNLKRDASILFKHILEHSFDEIFIADSLGNILYTSKSTEKMFGLPFGEIIHQNIFHLEKEGVFSPSVTANVLRNKKEETLIQETMYNRKLIISGYPIFDEKGVLIGALSFSRDITEFEYLKKENEQVAKAMQLYQEEIATLKSQAAQPFYLKSGKMEKVLDIVSKVAGLGVTVLLEGESGVGKNRIAQMIHQISLRKNHPFIEVNCGAIPESLIESELFGYEEGAFTGARKGGKKGYFETAMEGTLFLDEIGELPMNLQVKLLSVLQNQSFMRVGGSKRIEMKCRIICATNQNLEEMIKHKQFREDLYYRINVVKIVIPPLRERREEIISLIFEITEEMNTKYGMNKHFTPAMIAWLSQQEWPGNVRELRNFIEKTIVTTSENEIDFQISDDPTNKERPKESVEEMTLQEYMEMIEKEFITRMYQKYPSSIKLGEKLGISQSTANRKIQKYVEER</sequence>
<evidence type="ECO:0000256" key="2">
    <source>
        <dbReference type="ARBA" id="ARBA00022797"/>
    </source>
</evidence>
<evidence type="ECO:0000256" key="5">
    <source>
        <dbReference type="ARBA" id="ARBA00023163"/>
    </source>
</evidence>
<feature type="coiled-coil region" evidence="7">
    <location>
        <begin position="117"/>
        <end position="144"/>
    </location>
</feature>
<dbReference type="CDD" id="cd00130">
    <property type="entry name" value="PAS"/>
    <property type="match status" value="1"/>
</dbReference>
<dbReference type="SMART" id="SM00382">
    <property type="entry name" value="AAA"/>
    <property type="match status" value="1"/>
</dbReference>
<dbReference type="EMBL" id="WEIO01000020">
    <property type="protein sequence ID" value="KAB7704055.1"/>
    <property type="molecule type" value="Genomic_DNA"/>
</dbReference>
<dbReference type="Proteomes" id="UP000429595">
    <property type="component" value="Unassembled WGS sequence"/>
</dbReference>
<dbReference type="InterPro" id="IPR030828">
    <property type="entry name" value="HTH_TyrR"/>
</dbReference>
<keyword evidence="4" id="KW-0805">Transcription regulation</keyword>
<dbReference type="InterPro" id="IPR025944">
    <property type="entry name" value="Sigma_54_int_dom_CS"/>
</dbReference>
<dbReference type="PROSITE" id="PS50045">
    <property type="entry name" value="SIGMA54_INTERACT_4"/>
    <property type="match status" value="1"/>
</dbReference>
<dbReference type="InterPro" id="IPR003593">
    <property type="entry name" value="AAA+_ATPase"/>
</dbReference>
<dbReference type="Pfam" id="PF00158">
    <property type="entry name" value="Sigma54_activat"/>
    <property type="match status" value="1"/>
</dbReference>
<comment type="caution">
    <text evidence="11">The sequence shown here is derived from an EMBL/GenBank/DDBJ whole genome shotgun (WGS) entry which is preliminary data.</text>
</comment>
<evidence type="ECO:0000259" key="8">
    <source>
        <dbReference type="PROSITE" id="PS50045"/>
    </source>
</evidence>
<dbReference type="Gene3D" id="1.10.10.60">
    <property type="entry name" value="Homeodomain-like"/>
    <property type="match status" value="1"/>
</dbReference>
<dbReference type="PROSITE" id="PS50112">
    <property type="entry name" value="PAS"/>
    <property type="match status" value="1"/>
</dbReference>
<dbReference type="AlphaFoldDB" id="A0A6I1FK93"/>
<proteinExistence type="predicted"/>
<dbReference type="Pfam" id="PF18024">
    <property type="entry name" value="HTH_50"/>
    <property type="match status" value="1"/>
</dbReference>
<dbReference type="NCBIfam" id="TIGR00229">
    <property type="entry name" value="sensory_box"/>
    <property type="match status" value="1"/>
</dbReference>
<keyword evidence="5" id="KW-0804">Transcription</keyword>
<dbReference type="Pfam" id="PF25601">
    <property type="entry name" value="AAA_lid_14"/>
    <property type="match status" value="1"/>
</dbReference>
<keyword evidence="2" id="KW-0058">Aromatic hydrocarbons catabolism</keyword>
<dbReference type="PROSITE" id="PS00675">
    <property type="entry name" value="SIGMA54_INTERACT_1"/>
    <property type="match status" value="1"/>
</dbReference>
<dbReference type="RefSeq" id="WP_152154682.1">
    <property type="nucleotide sequence ID" value="NZ_WEIO01000020.1"/>
</dbReference>
<keyword evidence="3" id="KW-0067">ATP-binding</keyword>
<dbReference type="PANTHER" id="PTHR32071:SF57">
    <property type="entry name" value="C4-DICARBOXYLATE TRANSPORT TRANSCRIPTIONAL REGULATORY PROTEIN DCTD"/>
    <property type="match status" value="1"/>
</dbReference>
<keyword evidence="1" id="KW-0547">Nucleotide-binding</keyword>
<dbReference type="NCBIfam" id="TIGR04381">
    <property type="entry name" value="HTH_TypR"/>
    <property type="match status" value="1"/>
</dbReference>
<organism evidence="11 12">
    <name type="scientific">Bacillus aerolatus</name>
    <dbReference type="NCBI Taxonomy" id="2653354"/>
    <lineage>
        <taxon>Bacteria</taxon>
        <taxon>Bacillati</taxon>
        <taxon>Bacillota</taxon>
        <taxon>Bacilli</taxon>
        <taxon>Bacillales</taxon>
        <taxon>Bacillaceae</taxon>
        <taxon>Bacillus</taxon>
    </lineage>
</organism>
<dbReference type="GO" id="GO:0003677">
    <property type="term" value="F:DNA binding"/>
    <property type="evidence" value="ECO:0007669"/>
    <property type="project" value="UniProtKB-KW"/>
</dbReference>
<feature type="domain" description="PAC" evidence="10">
    <location>
        <begin position="74"/>
        <end position="126"/>
    </location>
</feature>
<feature type="domain" description="Sigma-54 factor interaction" evidence="8">
    <location>
        <begin position="149"/>
        <end position="378"/>
    </location>
</feature>
<dbReference type="SUPFAM" id="SSF52540">
    <property type="entry name" value="P-loop containing nucleoside triphosphate hydrolases"/>
    <property type="match status" value="1"/>
</dbReference>
<dbReference type="Gene3D" id="3.30.450.20">
    <property type="entry name" value="PAS domain"/>
    <property type="match status" value="1"/>
</dbReference>
<dbReference type="Pfam" id="PF13426">
    <property type="entry name" value="PAS_9"/>
    <property type="match status" value="1"/>
</dbReference>
<dbReference type="InterPro" id="IPR025662">
    <property type="entry name" value="Sigma_54_int_dom_ATP-bd_1"/>
</dbReference>
<evidence type="ECO:0000256" key="3">
    <source>
        <dbReference type="ARBA" id="ARBA00022840"/>
    </source>
</evidence>
<evidence type="ECO:0000256" key="7">
    <source>
        <dbReference type="SAM" id="Coils"/>
    </source>
</evidence>
<evidence type="ECO:0000256" key="1">
    <source>
        <dbReference type="ARBA" id="ARBA00022741"/>
    </source>
</evidence>
<evidence type="ECO:0000256" key="6">
    <source>
        <dbReference type="ARBA" id="ARBA00029500"/>
    </source>
</evidence>
<dbReference type="InterPro" id="IPR002078">
    <property type="entry name" value="Sigma_54_int"/>
</dbReference>
<dbReference type="InterPro" id="IPR009057">
    <property type="entry name" value="Homeodomain-like_sf"/>
</dbReference>
<evidence type="ECO:0000259" key="10">
    <source>
        <dbReference type="PROSITE" id="PS50113"/>
    </source>
</evidence>
<evidence type="ECO:0000259" key="9">
    <source>
        <dbReference type="PROSITE" id="PS50112"/>
    </source>
</evidence>
<dbReference type="CDD" id="cd00009">
    <property type="entry name" value="AAA"/>
    <property type="match status" value="1"/>
</dbReference>
<dbReference type="GO" id="GO:0006355">
    <property type="term" value="P:regulation of DNA-templated transcription"/>
    <property type="evidence" value="ECO:0007669"/>
    <property type="project" value="InterPro"/>
</dbReference>
<dbReference type="InterPro" id="IPR035965">
    <property type="entry name" value="PAS-like_dom_sf"/>
</dbReference>